<dbReference type="InterPro" id="IPR000281">
    <property type="entry name" value="HTH_RpiR"/>
</dbReference>
<protein>
    <submittedName>
        <fullName evidence="6">Transcriptional regulator</fullName>
    </submittedName>
</protein>
<dbReference type="GO" id="GO:0003700">
    <property type="term" value="F:DNA-binding transcription factor activity"/>
    <property type="evidence" value="ECO:0007669"/>
    <property type="project" value="InterPro"/>
</dbReference>
<dbReference type="HOGENOM" id="CLU_055769_0_0_6"/>
<dbReference type="Gene3D" id="3.40.50.10490">
    <property type="entry name" value="Glucose-6-phosphate isomerase like protein, domain 1"/>
    <property type="match status" value="1"/>
</dbReference>
<dbReference type="AlphaFoldDB" id="A0A0C5V669"/>
<dbReference type="PANTHER" id="PTHR30514">
    <property type="entry name" value="GLUCOKINASE"/>
    <property type="match status" value="1"/>
</dbReference>
<dbReference type="PROSITE" id="PS51464">
    <property type="entry name" value="SIS"/>
    <property type="match status" value="1"/>
</dbReference>
<sequence length="290" mass="31170">MTETDHSSNLLERLKSNPDCLSKSEKKVAQVILSDPDSAIRSSIASLAKAANVSEPTVNRFCRSLGCSGFPDFKLRLAQCLATGTPYINRDVESDDTVEQYTRKIFEANLSAISDAQRSLDYNAVAKVVQTLADAKKIDFFGSGGSGPVALDAQHKFFRLGTPVAAHTDSLMQRMAAAGASPGDVIMIISNTGRTIPLIEAATIARQAGATVIGLTTPNSPLTEVCDLYLGAENSENTEIYTPMSSRLIHLAIIDVLATGVSLLRGPDFQDHLRIIKESLAETRISNKDK</sequence>
<dbReference type="SUPFAM" id="SSF53697">
    <property type="entry name" value="SIS domain"/>
    <property type="match status" value="1"/>
</dbReference>
<dbReference type="Gene3D" id="1.10.10.10">
    <property type="entry name" value="Winged helix-like DNA-binding domain superfamily/Winged helix DNA-binding domain"/>
    <property type="match status" value="1"/>
</dbReference>
<evidence type="ECO:0000259" key="4">
    <source>
        <dbReference type="PROSITE" id="PS51071"/>
    </source>
</evidence>
<evidence type="ECO:0000313" key="7">
    <source>
        <dbReference type="Proteomes" id="UP000032266"/>
    </source>
</evidence>
<dbReference type="PATRIC" id="fig|1445510.3.peg.2892"/>
<name>A0A0C5V669_9GAMM</name>
<dbReference type="GO" id="GO:0003677">
    <property type="term" value="F:DNA binding"/>
    <property type="evidence" value="ECO:0007669"/>
    <property type="project" value="UniProtKB-KW"/>
</dbReference>
<dbReference type="InterPro" id="IPR047640">
    <property type="entry name" value="RpiR-like"/>
</dbReference>
<evidence type="ECO:0000256" key="2">
    <source>
        <dbReference type="ARBA" id="ARBA00023125"/>
    </source>
</evidence>
<reference evidence="6 7" key="1">
    <citation type="submission" date="2014-01" db="EMBL/GenBank/DDBJ databases">
        <title>Full genme sequencing of cellulolytic bacterium Gynuella sunshinyii YC6258T gen. nov., sp. nov.</title>
        <authorList>
            <person name="Khan H."/>
            <person name="Chung E.J."/>
            <person name="Chung Y.R."/>
        </authorList>
    </citation>
    <scope>NUCLEOTIDE SEQUENCE [LARGE SCALE GENOMIC DNA]</scope>
    <source>
        <strain evidence="6 7">YC6258</strain>
    </source>
</reference>
<evidence type="ECO:0000256" key="1">
    <source>
        <dbReference type="ARBA" id="ARBA00023015"/>
    </source>
</evidence>
<keyword evidence="2" id="KW-0238">DNA-binding</keyword>
<dbReference type="Proteomes" id="UP000032266">
    <property type="component" value="Chromosome"/>
</dbReference>
<dbReference type="CDD" id="cd05013">
    <property type="entry name" value="SIS_RpiR"/>
    <property type="match status" value="1"/>
</dbReference>
<dbReference type="SUPFAM" id="SSF46689">
    <property type="entry name" value="Homeodomain-like"/>
    <property type="match status" value="1"/>
</dbReference>
<dbReference type="InterPro" id="IPR035472">
    <property type="entry name" value="RpiR-like_SIS"/>
</dbReference>
<feature type="domain" description="HTH rpiR-type" evidence="4">
    <location>
        <begin position="8"/>
        <end position="84"/>
    </location>
</feature>
<feature type="domain" description="SIS" evidence="5">
    <location>
        <begin position="128"/>
        <end position="267"/>
    </location>
</feature>
<dbReference type="Pfam" id="PF01418">
    <property type="entry name" value="HTH_6"/>
    <property type="match status" value="1"/>
</dbReference>
<dbReference type="STRING" id="1445510.YC6258_02922"/>
<accession>A0A0C5V669</accession>
<keyword evidence="7" id="KW-1185">Reference proteome</keyword>
<dbReference type="NCBIfam" id="NF008451">
    <property type="entry name" value="PRK11302.1"/>
    <property type="match status" value="1"/>
</dbReference>
<evidence type="ECO:0000313" key="6">
    <source>
        <dbReference type="EMBL" id="AJQ94960.1"/>
    </source>
</evidence>
<dbReference type="EMBL" id="CP007142">
    <property type="protein sequence ID" value="AJQ94960.1"/>
    <property type="molecule type" value="Genomic_DNA"/>
</dbReference>
<dbReference type="InterPro" id="IPR009057">
    <property type="entry name" value="Homeodomain-like_sf"/>
</dbReference>
<evidence type="ECO:0000259" key="5">
    <source>
        <dbReference type="PROSITE" id="PS51464"/>
    </source>
</evidence>
<dbReference type="GO" id="GO:1901135">
    <property type="term" value="P:carbohydrate derivative metabolic process"/>
    <property type="evidence" value="ECO:0007669"/>
    <property type="project" value="InterPro"/>
</dbReference>
<dbReference type="PANTHER" id="PTHR30514:SF1">
    <property type="entry name" value="HTH-TYPE TRANSCRIPTIONAL REGULATOR HEXR-RELATED"/>
    <property type="match status" value="1"/>
</dbReference>
<keyword evidence="1" id="KW-0805">Transcription regulation</keyword>
<dbReference type="InterPro" id="IPR036388">
    <property type="entry name" value="WH-like_DNA-bd_sf"/>
</dbReference>
<dbReference type="Pfam" id="PF01380">
    <property type="entry name" value="SIS"/>
    <property type="match status" value="1"/>
</dbReference>
<evidence type="ECO:0000256" key="3">
    <source>
        <dbReference type="ARBA" id="ARBA00023163"/>
    </source>
</evidence>
<gene>
    <name evidence="6" type="ORF">YC6258_02922</name>
</gene>
<dbReference type="GO" id="GO:0097367">
    <property type="term" value="F:carbohydrate derivative binding"/>
    <property type="evidence" value="ECO:0007669"/>
    <property type="project" value="InterPro"/>
</dbReference>
<keyword evidence="3" id="KW-0804">Transcription</keyword>
<dbReference type="FunFam" id="1.10.10.10:FF:000060">
    <property type="entry name" value="DNA-binding transcriptional regulator HexR"/>
    <property type="match status" value="1"/>
</dbReference>
<organism evidence="6 7">
    <name type="scientific">Gynuella sunshinyii YC6258</name>
    <dbReference type="NCBI Taxonomy" id="1445510"/>
    <lineage>
        <taxon>Bacteria</taxon>
        <taxon>Pseudomonadati</taxon>
        <taxon>Pseudomonadota</taxon>
        <taxon>Gammaproteobacteria</taxon>
        <taxon>Oceanospirillales</taxon>
        <taxon>Saccharospirillaceae</taxon>
        <taxon>Gynuella</taxon>
    </lineage>
</organism>
<dbReference type="InterPro" id="IPR001347">
    <property type="entry name" value="SIS_dom"/>
</dbReference>
<dbReference type="PROSITE" id="PS51071">
    <property type="entry name" value="HTH_RPIR"/>
    <property type="match status" value="1"/>
</dbReference>
<proteinExistence type="predicted"/>
<dbReference type="RefSeq" id="WP_169748971.1">
    <property type="nucleotide sequence ID" value="NZ_CP007142.1"/>
</dbReference>
<dbReference type="KEGG" id="gsn:YC6258_02922"/>
<dbReference type="InterPro" id="IPR046348">
    <property type="entry name" value="SIS_dom_sf"/>
</dbReference>